<dbReference type="Proteomes" id="UP000186756">
    <property type="component" value="Unassembled WGS sequence"/>
</dbReference>
<name>A0A1Q9WQ44_PSERE</name>
<evidence type="ECO:0000313" key="2">
    <source>
        <dbReference type="Proteomes" id="UP000186756"/>
    </source>
</evidence>
<dbReference type="AlphaFoldDB" id="A0A1Q9WQ44"/>
<accession>A0A1Q9WQ44</accession>
<keyword evidence="2" id="KW-1185">Reference proteome</keyword>
<evidence type="ECO:0000313" key="1">
    <source>
        <dbReference type="EMBL" id="OLU00876.1"/>
    </source>
</evidence>
<gene>
    <name evidence="1" type="ORF">BVK86_20310</name>
</gene>
<comment type="caution">
    <text evidence="1">The sequence shown here is derived from an EMBL/GenBank/DDBJ whole genome shotgun (WGS) entry which is preliminary data.</text>
</comment>
<reference evidence="1" key="1">
    <citation type="submission" date="2017-01" db="EMBL/GenBank/DDBJ databases">
        <authorList>
            <person name="Poblete-Castro I."/>
        </authorList>
    </citation>
    <scope>NUCLEOTIDE SEQUENCE [LARGE SCALE GENOMIC DNA]</scope>
    <source>
        <strain evidence="1">MT1</strain>
    </source>
</reference>
<dbReference type="EMBL" id="MSTQ01000013">
    <property type="protein sequence ID" value="OLU00876.1"/>
    <property type="molecule type" value="Genomic_DNA"/>
</dbReference>
<proteinExistence type="predicted"/>
<organism evidence="1 2">
    <name type="scientific">Pseudomonas reinekei</name>
    <dbReference type="NCBI Taxonomy" id="395598"/>
    <lineage>
        <taxon>Bacteria</taxon>
        <taxon>Pseudomonadati</taxon>
        <taxon>Pseudomonadota</taxon>
        <taxon>Gammaproteobacteria</taxon>
        <taxon>Pseudomonadales</taxon>
        <taxon>Pseudomonadaceae</taxon>
        <taxon>Pseudomonas</taxon>
    </lineage>
</organism>
<protein>
    <submittedName>
        <fullName evidence="1">Uncharacterized protein</fullName>
    </submittedName>
</protein>
<sequence>MIKDGVGNIAAASVNTALDTVLVLTAAGQSTASAVESSRILTIESVRKLLEEQLGNKSASVNTHKLATSTVVTVATPACSAAKSRKPARTL</sequence>